<dbReference type="AlphaFoldDB" id="A0AAE0MU59"/>
<dbReference type="GeneID" id="87867495"/>
<proteinExistence type="predicted"/>
<sequence>MAIGYSSTSLTMERTLTITTLQPSSARHKMEFVDETRKVIYEAATPDSGLDEIEPDLESPILSDQSLLREFSQSFISETPNDQENPPRFLSREQTLPESPRLSELASEALSLRGSVQPPETVSSSVGHARECSPTDRFIARSGSYHQLYYSKHSAFPIEDPVEAELYRHYVQSLAPWLDLCDPLRSFETIVPQNAAKFPLLLKAIYSFSARHKTLTGYFDSVRSSEYYDECLTELRDVLAAYDESGADENLFAATIILRVLEEIDVVDNGTDQEANLLGIHAFVSTGSFFEKPSPLSIASFWVGLRQGIYKAVINKRPVGLSVDHILVEQSLERTDCHSVANNAVVHCTRVLNFCFDKGGVCNMEEWKKLWKSNEGWENEHVAFHTPIFKAPDDVPFPQIWYHQSCQVIGVQHHLLAKSYLIRFRQKFSATGTRHQSTLAKRRAEEINGLLRACSQPAWPFPLVIFSFAVCSSLTDHPTVGASFTQRKDQEAMIDILRKTEKDHARPTKSVQEDMMKAWGWSASTWTPTQVPPWPDTTQYATNLNMNNSMGYQQA</sequence>
<evidence type="ECO:0000256" key="3">
    <source>
        <dbReference type="ARBA" id="ARBA00023015"/>
    </source>
</evidence>
<dbReference type="EMBL" id="JAUEPP010000002">
    <property type="protein sequence ID" value="KAK3350394.1"/>
    <property type="molecule type" value="Genomic_DNA"/>
</dbReference>
<reference evidence="7" key="1">
    <citation type="journal article" date="2023" name="Mol. Phylogenet. Evol.">
        <title>Genome-scale phylogeny and comparative genomics of the fungal order Sordariales.</title>
        <authorList>
            <person name="Hensen N."/>
            <person name="Bonometti L."/>
            <person name="Westerberg I."/>
            <person name="Brannstrom I.O."/>
            <person name="Guillou S."/>
            <person name="Cros-Aarteil S."/>
            <person name="Calhoun S."/>
            <person name="Haridas S."/>
            <person name="Kuo A."/>
            <person name="Mondo S."/>
            <person name="Pangilinan J."/>
            <person name="Riley R."/>
            <person name="LaButti K."/>
            <person name="Andreopoulos B."/>
            <person name="Lipzen A."/>
            <person name="Chen C."/>
            <person name="Yan M."/>
            <person name="Daum C."/>
            <person name="Ng V."/>
            <person name="Clum A."/>
            <person name="Steindorff A."/>
            <person name="Ohm R.A."/>
            <person name="Martin F."/>
            <person name="Silar P."/>
            <person name="Natvig D.O."/>
            <person name="Lalanne C."/>
            <person name="Gautier V."/>
            <person name="Ament-Velasquez S.L."/>
            <person name="Kruys A."/>
            <person name="Hutchinson M.I."/>
            <person name="Powell A.J."/>
            <person name="Barry K."/>
            <person name="Miller A.N."/>
            <person name="Grigoriev I.V."/>
            <person name="Debuchy R."/>
            <person name="Gladieux P."/>
            <person name="Hiltunen Thoren M."/>
            <person name="Johannesson H."/>
        </authorList>
    </citation>
    <scope>NUCLEOTIDE SEQUENCE</scope>
    <source>
        <strain evidence="7">CBS 560.94</strain>
    </source>
</reference>
<dbReference type="GO" id="GO:0045944">
    <property type="term" value="P:positive regulation of transcription by RNA polymerase II"/>
    <property type="evidence" value="ECO:0007669"/>
    <property type="project" value="TreeGrafter"/>
</dbReference>
<evidence type="ECO:0000256" key="6">
    <source>
        <dbReference type="ARBA" id="ARBA00023242"/>
    </source>
</evidence>
<dbReference type="GO" id="GO:0005634">
    <property type="term" value="C:nucleus"/>
    <property type="evidence" value="ECO:0007669"/>
    <property type="project" value="UniProtKB-SubCell"/>
</dbReference>
<dbReference type="RefSeq" id="XP_062683689.1">
    <property type="nucleotide sequence ID" value="XM_062830341.1"/>
</dbReference>
<keyword evidence="6" id="KW-0539">Nucleus</keyword>
<dbReference type="PANTHER" id="PTHR37534">
    <property type="entry name" value="TRANSCRIPTIONAL ACTIVATOR PROTEIN UGA3"/>
    <property type="match status" value="1"/>
</dbReference>
<evidence type="ECO:0000256" key="4">
    <source>
        <dbReference type="ARBA" id="ARBA00023125"/>
    </source>
</evidence>
<accession>A0AAE0MU59</accession>
<protein>
    <recommendedName>
        <fullName evidence="9">ARCA protein</fullName>
    </recommendedName>
</protein>
<dbReference type="Proteomes" id="UP001278500">
    <property type="component" value="Unassembled WGS sequence"/>
</dbReference>
<evidence type="ECO:0000256" key="1">
    <source>
        <dbReference type="ARBA" id="ARBA00004123"/>
    </source>
</evidence>
<dbReference type="Pfam" id="PF11951">
    <property type="entry name" value="Fungal_trans_2"/>
    <property type="match status" value="1"/>
</dbReference>
<gene>
    <name evidence="7" type="ORF">B0H65DRAFT_566918</name>
</gene>
<evidence type="ECO:0000313" key="8">
    <source>
        <dbReference type="Proteomes" id="UP001278500"/>
    </source>
</evidence>
<evidence type="ECO:0000313" key="7">
    <source>
        <dbReference type="EMBL" id="KAK3350394.1"/>
    </source>
</evidence>
<keyword evidence="5" id="KW-0804">Transcription</keyword>
<dbReference type="GO" id="GO:0000976">
    <property type="term" value="F:transcription cis-regulatory region binding"/>
    <property type="evidence" value="ECO:0007669"/>
    <property type="project" value="TreeGrafter"/>
</dbReference>
<dbReference type="InterPro" id="IPR021858">
    <property type="entry name" value="Fun_TF"/>
</dbReference>
<name>A0AAE0MU59_9PEZI</name>
<keyword evidence="3" id="KW-0805">Transcription regulation</keyword>
<dbReference type="PANTHER" id="PTHR37534:SF3">
    <property type="entry name" value="ZN(II)2CYS6 TRANSCRIPTION FACTOR (EUROFUNG)"/>
    <property type="match status" value="1"/>
</dbReference>
<evidence type="ECO:0008006" key="9">
    <source>
        <dbReference type="Google" id="ProtNLM"/>
    </source>
</evidence>
<evidence type="ECO:0000256" key="5">
    <source>
        <dbReference type="ARBA" id="ARBA00023163"/>
    </source>
</evidence>
<keyword evidence="8" id="KW-1185">Reference proteome</keyword>
<reference evidence="7" key="2">
    <citation type="submission" date="2023-06" db="EMBL/GenBank/DDBJ databases">
        <authorList>
            <consortium name="Lawrence Berkeley National Laboratory"/>
            <person name="Haridas S."/>
            <person name="Hensen N."/>
            <person name="Bonometti L."/>
            <person name="Westerberg I."/>
            <person name="Brannstrom I.O."/>
            <person name="Guillou S."/>
            <person name="Cros-Aarteil S."/>
            <person name="Calhoun S."/>
            <person name="Kuo A."/>
            <person name="Mondo S."/>
            <person name="Pangilinan J."/>
            <person name="Riley R."/>
            <person name="Labutti K."/>
            <person name="Andreopoulos B."/>
            <person name="Lipzen A."/>
            <person name="Chen C."/>
            <person name="Yanf M."/>
            <person name="Daum C."/>
            <person name="Ng V."/>
            <person name="Clum A."/>
            <person name="Steindorff A."/>
            <person name="Ohm R."/>
            <person name="Martin F."/>
            <person name="Silar P."/>
            <person name="Natvig D."/>
            <person name="Lalanne C."/>
            <person name="Gautier V."/>
            <person name="Ament-Velasquez S.L."/>
            <person name="Kruys A."/>
            <person name="Hutchinson M.I."/>
            <person name="Powell A.J."/>
            <person name="Barry K."/>
            <person name="Miller A.N."/>
            <person name="Grigoriev I.V."/>
            <person name="Debuchy R."/>
            <person name="Gladieux P."/>
            <person name="Thoren M.H."/>
            <person name="Johannesson H."/>
        </authorList>
    </citation>
    <scope>NUCLEOTIDE SEQUENCE</scope>
    <source>
        <strain evidence="7">CBS 560.94</strain>
    </source>
</reference>
<comment type="subcellular location">
    <subcellularLocation>
        <location evidence="1">Nucleus</location>
    </subcellularLocation>
</comment>
<keyword evidence="4" id="KW-0238">DNA-binding</keyword>
<organism evidence="7 8">
    <name type="scientific">Neurospora tetraspora</name>
    <dbReference type="NCBI Taxonomy" id="94610"/>
    <lineage>
        <taxon>Eukaryota</taxon>
        <taxon>Fungi</taxon>
        <taxon>Dikarya</taxon>
        <taxon>Ascomycota</taxon>
        <taxon>Pezizomycotina</taxon>
        <taxon>Sordariomycetes</taxon>
        <taxon>Sordariomycetidae</taxon>
        <taxon>Sordariales</taxon>
        <taxon>Sordariaceae</taxon>
        <taxon>Neurospora</taxon>
    </lineage>
</organism>
<evidence type="ECO:0000256" key="2">
    <source>
        <dbReference type="ARBA" id="ARBA00022833"/>
    </source>
</evidence>
<comment type="caution">
    <text evidence="7">The sequence shown here is derived from an EMBL/GenBank/DDBJ whole genome shotgun (WGS) entry which is preliminary data.</text>
</comment>
<keyword evidence="2" id="KW-0862">Zinc</keyword>
<dbReference type="GO" id="GO:0003700">
    <property type="term" value="F:DNA-binding transcription factor activity"/>
    <property type="evidence" value="ECO:0007669"/>
    <property type="project" value="TreeGrafter"/>
</dbReference>